<keyword evidence="5" id="KW-0560">Oxidoreductase</keyword>
<keyword evidence="5" id="KW-0503">Monooxygenase</keyword>
<dbReference type="Proteomes" id="UP001497516">
    <property type="component" value="Chromosome 3"/>
</dbReference>
<evidence type="ECO:0000256" key="4">
    <source>
        <dbReference type="PIRSR" id="PIRSR602401-1"/>
    </source>
</evidence>
<dbReference type="GO" id="GO:0004497">
    <property type="term" value="F:monooxygenase activity"/>
    <property type="evidence" value="ECO:0007669"/>
    <property type="project" value="UniProtKB-KW"/>
</dbReference>
<keyword evidence="3 4" id="KW-0408">Iron</keyword>
<dbReference type="FunFam" id="1.10.630.10:FF:000011">
    <property type="entry name" value="Cytochrome P450 83B1"/>
    <property type="match status" value="1"/>
</dbReference>
<dbReference type="InterPro" id="IPR017972">
    <property type="entry name" value="Cyt_P450_CS"/>
</dbReference>
<protein>
    <recommendedName>
        <fullName evidence="9">Cytochrome P450</fullName>
    </recommendedName>
</protein>
<keyword evidence="2 4" id="KW-0479">Metal-binding</keyword>
<dbReference type="Gene3D" id="1.10.630.10">
    <property type="entry name" value="Cytochrome P450"/>
    <property type="match status" value="1"/>
</dbReference>
<sequence>MSSPAAGGNLTASAMIPTTPSQLLSVLAVFTLPIFLMYLLIGGRKKKNPAGMKLPPGPAQLPIIGNLHLVGKFPYQSFHKLSQKYGPVMFMQLGRAPTVVIASGEASREAMKDHDLETCSRALSVGPGRLSYNFLDVAFSPYSDYWREMRKLFIFELLSMKRVHMYWYAREEQIDRLVVRLSDASAKGSTVNLTEMVFHVIDGIMGTVAFGRTYGQLEFKDGFVKVISSAMDMLNGFHAEDFFPTAGRFIDSLTGALATREQTFKNLDGYFEKVLNQHLDPNRAKPEHEDIVDVLIGLMRDQSASFQLTREHLKAILMNIFVGGIDTSAVTTTWALTELIKNPRIMKKAQSEIRGIVGPNKKRVEGRDLDKFKYLELIIREVFRKHPPVPLLIPHFCVKHCKIGGYDILPGTQVVINTYSLGRDPKCWTDVETFYPERFENSNVDYQGSHFELVPFGAGRRICPGLAMGTTAVKYTLANLLYFFDFQLPGGMKFEDFPIEDAGGLTIHNKEDLVLIPKKHQW</sequence>
<dbReference type="GO" id="GO:0005506">
    <property type="term" value="F:iron ion binding"/>
    <property type="evidence" value="ECO:0007669"/>
    <property type="project" value="InterPro"/>
</dbReference>
<evidence type="ECO:0000256" key="6">
    <source>
        <dbReference type="SAM" id="Phobius"/>
    </source>
</evidence>
<evidence type="ECO:0000256" key="3">
    <source>
        <dbReference type="ARBA" id="ARBA00023004"/>
    </source>
</evidence>
<dbReference type="PANTHER" id="PTHR47955">
    <property type="entry name" value="CYTOCHROME P450 FAMILY 71 PROTEIN"/>
    <property type="match status" value="1"/>
</dbReference>
<evidence type="ECO:0000313" key="8">
    <source>
        <dbReference type="Proteomes" id="UP001497516"/>
    </source>
</evidence>
<proteinExistence type="inferred from homology"/>
<evidence type="ECO:0000256" key="5">
    <source>
        <dbReference type="RuleBase" id="RU000461"/>
    </source>
</evidence>
<dbReference type="InterPro" id="IPR001128">
    <property type="entry name" value="Cyt_P450"/>
</dbReference>
<feature type="transmembrane region" description="Helical" evidence="6">
    <location>
        <begin position="23"/>
        <end position="43"/>
    </location>
</feature>
<dbReference type="PROSITE" id="PS00086">
    <property type="entry name" value="CYTOCHROME_P450"/>
    <property type="match status" value="1"/>
</dbReference>
<evidence type="ECO:0000256" key="1">
    <source>
        <dbReference type="ARBA" id="ARBA00010617"/>
    </source>
</evidence>
<accession>A0AAV2DW35</accession>
<organism evidence="7 8">
    <name type="scientific">Linum trigynum</name>
    <dbReference type="NCBI Taxonomy" id="586398"/>
    <lineage>
        <taxon>Eukaryota</taxon>
        <taxon>Viridiplantae</taxon>
        <taxon>Streptophyta</taxon>
        <taxon>Embryophyta</taxon>
        <taxon>Tracheophyta</taxon>
        <taxon>Spermatophyta</taxon>
        <taxon>Magnoliopsida</taxon>
        <taxon>eudicotyledons</taxon>
        <taxon>Gunneridae</taxon>
        <taxon>Pentapetalae</taxon>
        <taxon>rosids</taxon>
        <taxon>fabids</taxon>
        <taxon>Malpighiales</taxon>
        <taxon>Linaceae</taxon>
        <taxon>Linum</taxon>
    </lineage>
</organism>
<dbReference type="GO" id="GO:0020037">
    <property type="term" value="F:heme binding"/>
    <property type="evidence" value="ECO:0007669"/>
    <property type="project" value="InterPro"/>
</dbReference>
<keyword evidence="6" id="KW-0812">Transmembrane</keyword>
<dbReference type="GO" id="GO:0016705">
    <property type="term" value="F:oxidoreductase activity, acting on paired donors, with incorporation or reduction of molecular oxygen"/>
    <property type="evidence" value="ECO:0007669"/>
    <property type="project" value="InterPro"/>
</dbReference>
<keyword evidence="6" id="KW-0472">Membrane</keyword>
<evidence type="ECO:0000313" key="7">
    <source>
        <dbReference type="EMBL" id="CAL1377684.1"/>
    </source>
</evidence>
<dbReference type="PANTHER" id="PTHR47955:SF11">
    <property type="entry name" value="4-HYDROXYPHENYLACETALDEHYDE OXIME MONOOXYGENASE"/>
    <property type="match status" value="1"/>
</dbReference>
<reference evidence="7 8" key="1">
    <citation type="submission" date="2024-04" db="EMBL/GenBank/DDBJ databases">
        <authorList>
            <person name="Fracassetti M."/>
        </authorList>
    </citation>
    <scope>NUCLEOTIDE SEQUENCE [LARGE SCALE GENOMIC DNA]</scope>
</reference>
<dbReference type="InterPro" id="IPR002401">
    <property type="entry name" value="Cyt_P450_E_grp-I"/>
</dbReference>
<dbReference type="Pfam" id="PF00067">
    <property type="entry name" value="p450"/>
    <property type="match status" value="1"/>
</dbReference>
<dbReference type="InterPro" id="IPR036396">
    <property type="entry name" value="Cyt_P450_sf"/>
</dbReference>
<comment type="similarity">
    <text evidence="1 5">Belongs to the cytochrome P450 family.</text>
</comment>
<feature type="binding site" description="axial binding residue" evidence="4">
    <location>
        <position position="463"/>
    </location>
    <ligand>
        <name>heme</name>
        <dbReference type="ChEBI" id="CHEBI:30413"/>
    </ligand>
    <ligandPart>
        <name>Fe</name>
        <dbReference type="ChEBI" id="CHEBI:18248"/>
    </ligandPart>
</feature>
<comment type="cofactor">
    <cofactor evidence="4">
        <name>heme</name>
        <dbReference type="ChEBI" id="CHEBI:30413"/>
    </cofactor>
</comment>
<name>A0AAV2DW35_9ROSI</name>
<dbReference type="PRINTS" id="PR00463">
    <property type="entry name" value="EP450I"/>
</dbReference>
<evidence type="ECO:0008006" key="9">
    <source>
        <dbReference type="Google" id="ProtNLM"/>
    </source>
</evidence>
<dbReference type="EMBL" id="OZ034816">
    <property type="protein sequence ID" value="CAL1377684.1"/>
    <property type="molecule type" value="Genomic_DNA"/>
</dbReference>
<keyword evidence="4 5" id="KW-0349">Heme</keyword>
<keyword evidence="6" id="KW-1133">Transmembrane helix</keyword>
<dbReference type="CDD" id="cd11072">
    <property type="entry name" value="CYP71-like"/>
    <property type="match status" value="1"/>
</dbReference>
<dbReference type="PRINTS" id="PR00385">
    <property type="entry name" value="P450"/>
</dbReference>
<dbReference type="SUPFAM" id="SSF48264">
    <property type="entry name" value="Cytochrome P450"/>
    <property type="match status" value="1"/>
</dbReference>
<keyword evidence="8" id="KW-1185">Reference proteome</keyword>
<gene>
    <name evidence="7" type="ORF">LTRI10_LOCUS19315</name>
</gene>
<evidence type="ECO:0000256" key="2">
    <source>
        <dbReference type="ARBA" id="ARBA00022723"/>
    </source>
</evidence>
<dbReference type="AlphaFoldDB" id="A0AAV2DW35"/>